<dbReference type="Gene3D" id="2.60.120.10">
    <property type="entry name" value="Jelly Rolls"/>
    <property type="match status" value="1"/>
</dbReference>
<accession>A0ABW5ZBC7</accession>
<dbReference type="Proteomes" id="UP001597549">
    <property type="component" value="Unassembled WGS sequence"/>
</dbReference>
<proteinExistence type="predicted"/>
<reference evidence="2" key="1">
    <citation type="journal article" date="2019" name="Int. J. Syst. Evol. Microbiol.">
        <title>The Global Catalogue of Microorganisms (GCM) 10K type strain sequencing project: providing services to taxonomists for standard genome sequencing and annotation.</title>
        <authorList>
            <consortium name="The Broad Institute Genomics Platform"/>
            <consortium name="The Broad Institute Genome Sequencing Center for Infectious Disease"/>
            <person name="Wu L."/>
            <person name="Ma J."/>
        </authorList>
    </citation>
    <scope>NUCLEOTIDE SEQUENCE [LARGE SCALE GENOMIC DNA]</scope>
    <source>
        <strain evidence="2">KCTC 52644</strain>
    </source>
</reference>
<dbReference type="EMBL" id="JBHUOL010000025">
    <property type="protein sequence ID" value="MFD2910215.1"/>
    <property type="molecule type" value="Genomic_DNA"/>
</dbReference>
<dbReference type="RefSeq" id="WP_379809490.1">
    <property type="nucleotide sequence ID" value="NZ_JBHUOL010000025.1"/>
</dbReference>
<gene>
    <name evidence="1" type="ORF">ACFSX9_15905</name>
</gene>
<comment type="caution">
    <text evidence="1">The sequence shown here is derived from an EMBL/GenBank/DDBJ whole genome shotgun (WGS) entry which is preliminary data.</text>
</comment>
<dbReference type="InterPro" id="IPR011051">
    <property type="entry name" value="RmlC_Cupin_sf"/>
</dbReference>
<name>A0ABW5ZBC7_9FLAO</name>
<evidence type="ECO:0000313" key="2">
    <source>
        <dbReference type="Proteomes" id="UP001597549"/>
    </source>
</evidence>
<dbReference type="PROSITE" id="PS51257">
    <property type="entry name" value="PROKAR_LIPOPROTEIN"/>
    <property type="match status" value="1"/>
</dbReference>
<organism evidence="1 2">
    <name type="scientific">Flavobacterium ardleyense</name>
    <dbReference type="NCBI Taxonomy" id="2038737"/>
    <lineage>
        <taxon>Bacteria</taxon>
        <taxon>Pseudomonadati</taxon>
        <taxon>Bacteroidota</taxon>
        <taxon>Flavobacteriia</taxon>
        <taxon>Flavobacteriales</taxon>
        <taxon>Flavobacteriaceae</taxon>
        <taxon>Flavobacterium</taxon>
    </lineage>
</organism>
<evidence type="ECO:0000313" key="1">
    <source>
        <dbReference type="EMBL" id="MFD2910215.1"/>
    </source>
</evidence>
<protein>
    <submittedName>
        <fullName evidence="1">Cupin domain-containing protein</fullName>
    </submittedName>
</protein>
<dbReference type="SUPFAM" id="SSF51182">
    <property type="entry name" value="RmlC-like cupins"/>
    <property type="match status" value="1"/>
</dbReference>
<dbReference type="InterPro" id="IPR014710">
    <property type="entry name" value="RmlC-like_jellyroll"/>
</dbReference>
<keyword evidence="2" id="KW-1185">Reference proteome</keyword>
<sequence>MKKTIVLLAIFALVSCKSVQPTAPVKTMNLKDLHTELSDVQTALLFTPSENKVVSLQIAKGKQLAEHITQVPALLVCVTGSGSYGDQNGKKLSLKPGDYVKIEPNIKHWVDAFEDSNFLLIK</sequence>